<dbReference type="InterPro" id="IPR001017">
    <property type="entry name" value="DH_E1"/>
</dbReference>
<feature type="domain" description="Transketolase-like pyrimidine-binding" evidence="5">
    <location>
        <begin position="348"/>
        <end position="521"/>
    </location>
</feature>
<evidence type="ECO:0000256" key="3">
    <source>
        <dbReference type="ARBA" id="ARBA00023002"/>
    </source>
</evidence>
<dbReference type="Pfam" id="PF00676">
    <property type="entry name" value="E1_dh"/>
    <property type="match status" value="1"/>
</dbReference>
<dbReference type="EMBL" id="CAXJIO010000012">
    <property type="protein sequence ID" value="CAL2103323.1"/>
    <property type="molecule type" value="Genomic_DNA"/>
</dbReference>
<keyword evidence="3 6" id="KW-0560">Oxidoreductase</keyword>
<dbReference type="SUPFAM" id="SSF52518">
    <property type="entry name" value="Thiamin diphosphate-binding fold (THDP-binding)"/>
    <property type="match status" value="2"/>
</dbReference>
<dbReference type="PANTHER" id="PTHR43257">
    <property type="entry name" value="PYRUVATE DEHYDROGENASE E1 COMPONENT BETA SUBUNIT"/>
    <property type="match status" value="1"/>
</dbReference>
<reference evidence="6 7" key="1">
    <citation type="submission" date="2024-05" db="EMBL/GenBank/DDBJ databases">
        <authorList>
            <person name="Duchaud E."/>
        </authorList>
    </citation>
    <scope>NUCLEOTIDE SEQUENCE [LARGE SCALE GENOMIC DNA]</scope>
    <source>
        <strain evidence="6">Ena-SAMPLE-TAB-13-05-2024-13:56:06:370-140308</strain>
    </source>
</reference>
<dbReference type="GO" id="GO:0003863">
    <property type="term" value="F:branched-chain 2-oxo acid dehydrogenase activity"/>
    <property type="evidence" value="ECO:0007669"/>
    <property type="project" value="UniProtKB-EC"/>
</dbReference>
<dbReference type="Gene3D" id="3.40.50.970">
    <property type="match status" value="2"/>
</dbReference>
<dbReference type="EC" id="1.2.4.4" evidence="6"/>
<evidence type="ECO:0000313" key="7">
    <source>
        <dbReference type="Proteomes" id="UP001497527"/>
    </source>
</evidence>
<comment type="cofactor">
    <cofactor evidence="1">
        <name>thiamine diphosphate</name>
        <dbReference type="ChEBI" id="CHEBI:58937"/>
    </cofactor>
</comment>
<dbReference type="InterPro" id="IPR009014">
    <property type="entry name" value="Transketo_C/PFOR_II"/>
</dbReference>
<dbReference type="InterPro" id="IPR005475">
    <property type="entry name" value="Transketolase-like_Pyr-bd"/>
</dbReference>
<name>A0ABM9PCU5_9FLAO</name>
<evidence type="ECO:0000256" key="2">
    <source>
        <dbReference type="ARBA" id="ARBA00003906"/>
    </source>
</evidence>
<dbReference type="SUPFAM" id="SSF52922">
    <property type="entry name" value="TK C-terminal domain-like"/>
    <property type="match status" value="1"/>
</dbReference>
<dbReference type="RefSeq" id="WP_348717482.1">
    <property type="nucleotide sequence ID" value="NZ_CAXJIO010000012.1"/>
</dbReference>
<proteinExistence type="predicted"/>
<dbReference type="Pfam" id="PF02779">
    <property type="entry name" value="Transket_pyr"/>
    <property type="match status" value="1"/>
</dbReference>
<comment type="function">
    <text evidence="2">E1 component of the 2-oxoglutarate dehydrogenase (OGDH) complex which catalyzes the decarboxylation of 2-oxoglutarate, the first step in the conversion of 2-oxoglutarate to succinyl-CoA and CO(2).</text>
</comment>
<comment type="caution">
    <text evidence="6">The sequence shown here is derived from an EMBL/GenBank/DDBJ whole genome shotgun (WGS) entry which is preliminary data.</text>
</comment>
<protein>
    <submittedName>
        <fullName evidence="6">2-oxoisovalerate dehydrogenase E1 component</fullName>
        <ecNumber evidence="6">1.2.4.4</ecNumber>
    </submittedName>
</protein>
<gene>
    <name evidence="6" type="ORF">T190423A01A_30437</name>
</gene>
<dbReference type="InterPro" id="IPR029061">
    <property type="entry name" value="THDP-binding"/>
</dbReference>
<dbReference type="InterPro" id="IPR033248">
    <property type="entry name" value="Transketolase_C"/>
</dbReference>
<dbReference type="Pfam" id="PF02780">
    <property type="entry name" value="Transketolase_C"/>
    <property type="match status" value="1"/>
</dbReference>
<evidence type="ECO:0000256" key="4">
    <source>
        <dbReference type="ARBA" id="ARBA00023052"/>
    </source>
</evidence>
<keyword evidence="4" id="KW-0786">Thiamine pyrophosphate</keyword>
<evidence type="ECO:0000256" key="1">
    <source>
        <dbReference type="ARBA" id="ARBA00001964"/>
    </source>
</evidence>
<sequence>MNNLQTAIQFNKKKLENQTLLELYKKMLLPRMIEEKMLILLRQGKISKWFSGIGQEAISVGVTSVLAKEEYILPMHRNLGVFTTREIPLHRLFSQWQGKANGFTKGRDRSFHFGTQEYKIVGMISHLGPQLGIADGIALANKLKNNNQVCAVFTGDGGTSEGDFHEALNVASVWNLPVLFCIENNGYGLSTPTSEQYNCEHLADRGKGYGMESHIIDGNNIIEVYTKVSELAESIRENPRPILIEFKTFRMRGHEEASGTKYVPQELMEHWALKDPLNNYKEFLISENILTNEQDENFRNEFKNLIQDNLNIAFDEPAITSSISIELEDVFKKITPSSIAPNKETENIRLIDAISNGLRQAMERDDSIVVMGQDVAEYGGVFKITEGFVDAFGKERVRNTPICESAIVSAAYGLSLNGMKAVMEMQFGDFVSTGFNPIVNLLAKSHYRWNQHADVVVRMPCGAGVGAGPFHSQTNEAWFTKTPGLKVIYPAFPYDAKGLLTAAINDPNPVLFFEHKALYRSTYQEVPTNYYTLPIGKASVLKEGNDITIISFGASVHWALNTLDEHNNISADLIDLRSLQPLDTETIYNSVKKTGKVIIVQEDSLFGSVSSDISSLIMENCFEYLDAPVKRVASIETPIPFAGNLEKEYLPKERFKTELLNLLAY</sequence>
<dbReference type="Proteomes" id="UP001497527">
    <property type="component" value="Unassembled WGS sequence"/>
</dbReference>
<dbReference type="CDD" id="cd07036">
    <property type="entry name" value="TPP_PYR_E1-PDHc-beta_like"/>
    <property type="match status" value="1"/>
</dbReference>
<evidence type="ECO:0000259" key="5">
    <source>
        <dbReference type="SMART" id="SM00861"/>
    </source>
</evidence>
<dbReference type="SMART" id="SM00861">
    <property type="entry name" value="Transket_pyr"/>
    <property type="match status" value="1"/>
</dbReference>
<dbReference type="Gene3D" id="3.40.50.920">
    <property type="match status" value="1"/>
</dbReference>
<organism evidence="6 7">
    <name type="scientific">Tenacibaculum polynesiense</name>
    <dbReference type="NCBI Taxonomy" id="3137857"/>
    <lineage>
        <taxon>Bacteria</taxon>
        <taxon>Pseudomonadati</taxon>
        <taxon>Bacteroidota</taxon>
        <taxon>Flavobacteriia</taxon>
        <taxon>Flavobacteriales</taxon>
        <taxon>Flavobacteriaceae</taxon>
        <taxon>Tenacibaculum</taxon>
    </lineage>
</organism>
<dbReference type="CDD" id="cd02000">
    <property type="entry name" value="TPP_E1_PDC_ADC_BCADC"/>
    <property type="match status" value="1"/>
</dbReference>
<keyword evidence="7" id="KW-1185">Reference proteome</keyword>
<accession>A0ABM9PCU5</accession>
<evidence type="ECO:0000313" key="6">
    <source>
        <dbReference type="EMBL" id="CAL2103323.1"/>
    </source>
</evidence>
<dbReference type="PANTHER" id="PTHR43257:SF2">
    <property type="entry name" value="PYRUVATE DEHYDROGENASE E1 COMPONENT SUBUNIT BETA"/>
    <property type="match status" value="1"/>
</dbReference>